<accession>A0A183NGQ8</accession>
<dbReference type="Proteomes" id="UP000269396">
    <property type="component" value="Unassembled WGS sequence"/>
</dbReference>
<organism evidence="2 3">
    <name type="scientific">Schistosoma mattheei</name>
    <dbReference type="NCBI Taxonomy" id="31246"/>
    <lineage>
        <taxon>Eukaryota</taxon>
        <taxon>Metazoa</taxon>
        <taxon>Spiralia</taxon>
        <taxon>Lophotrochozoa</taxon>
        <taxon>Platyhelminthes</taxon>
        <taxon>Trematoda</taxon>
        <taxon>Digenea</taxon>
        <taxon>Strigeidida</taxon>
        <taxon>Schistosomatoidea</taxon>
        <taxon>Schistosomatidae</taxon>
        <taxon>Schistosoma</taxon>
    </lineage>
</organism>
<reference evidence="2 3" key="1">
    <citation type="submission" date="2018-11" db="EMBL/GenBank/DDBJ databases">
        <authorList>
            <consortium name="Pathogen Informatics"/>
        </authorList>
    </citation>
    <scope>NUCLEOTIDE SEQUENCE [LARGE SCALE GENOMIC DNA]</scope>
    <source>
        <strain>Denwood</strain>
        <strain evidence="3">Zambia</strain>
    </source>
</reference>
<gene>
    <name evidence="2" type="ORF">SMTD_LOCUS1294</name>
</gene>
<feature type="region of interest" description="Disordered" evidence="1">
    <location>
        <begin position="1"/>
        <end position="36"/>
    </location>
</feature>
<evidence type="ECO:0000313" key="2">
    <source>
        <dbReference type="EMBL" id="VDO77029.1"/>
    </source>
</evidence>
<name>A0A183NGQ8_9TREM</name>
<feature type="compositionally biased region" description="Polar residues" evidence="1">
    <location>
        <begin position="18"/>
        <end position="36"/>
    </location>
</feature>
<sequence length="124" mass="14284">MIQPHQTEHHDNQKRSYKSFQSNDCQVSKSIESSNNEQVTYVSIDQTSKKSSGRSWARSKRISSISSHDAFVFDVVHSDLGVWVPHQDGQVFPQTLPYDGLQPHENGAYHVRCYRWWVHSTGSH</sequence>
<protein>
    <submittedName>
        <fullName evidence="2">Uncharacterized protein</fullName>
    </submittedName>
</protein>
<proteinExistence type="predicted"/>
<evidence type="ECO:0000256" key="1">
    <source>
        <dbReference type="SAM" id="MobiDB-lite"/>
    </source>
</evidence>
<evidence type="ECO:0000313" key="3">
    <source>
        <dbReference type="Proteomes" id="UP000269396"/>
    </source>
</evidence>
<dbReference type="EMBL" id="UZAL01001386">
    <property type="protein sequence ID" value="VDO77029.1"/>
    <property type="molecule type" value="Genomic_DNA"/>
</dbReference>
<feature type="compositionally biased region" description="Basic and acidic residues" evidence="1">
    <location>
        <begin position="1"/>
        <end position="14"/>
    </location>
</feature>
<dbReference type="AlphaFoldDB" id="A0A183NGQ8"/>
<keyword evidence="3" id="KW-1185">Reference proteome</keyword>